<evidence type="ECO:0000313" key="3">
    <source>
        <dbReference type="Proteomes" id="UP000050794"/>
    </source>
</evidence>
<gene>
    <name evidence="2" type="ORF">TCNE_LOCUS11044</name>
</gene>
<name>A0A183URC4_TOXCA</name>
<protein>
    <submittedName>
        <fullName evidence="4">RAB3GAP2_C domain-containing protein</fullName>
    </submittedName>
</protein>
<dbReference type="Pfam" id="PF14656">
    <property type="entry name" value="RAB3GAP2_C"/>
    <property type="match status" value="1"/>
</dbReference>
<evidence type="ECO:0000313" key="4">
    <source>
        <dbReference type="WBParaSite" id="TCNE_0001104401-mRNA-1"/>
    </source>
</evidence>
<accession>A0A183URC4</accession>
<reference evidence="2 3" key="2">
    <citation type="submission" date="2018-11" db="EMBL/GenBank/DDBJ databases">
        <authorList>
            <consortium name="Pathogen Informatics"/>
        </authorList>
    </citation>
    <scope>NUCLEOTIDE SEQUENCE [LARGE SCALE GENOMIC DNA]</scope>
</reference>
<dbReference type="Proteomes" id="UP000050794">
    <property type="component" value="Unassembled WGS sequence"/>
</dbReference>
<keyword evidence="3" id="KW-1185">Reference proteome</keyword>
<dbReference type="InterPro" id="IPR029257">
    <property type="entry name" value="RAB3GAP2_C"/>
</dbReference>
<proteinExistence type="predicted"/>
<organism evidence="3 4">
    <name type="scientific">Toxocara canis</name>
    <name type="common">Canine roundworm</name>
    <dbReference type="NCBI Taxonomy" id="6265"/>
    <lineage>
        <taxon>Eukaryota</taxon>
        <taxon>Metazoa</taxon>
        <taxon>Ecdysozoa</taxon>
        <taxon>Nematoda</taxon>
        <taxon>Chromadorea</taxon>
        <taxon>Rhabditida</taxon>
        <taxon>Spirurina</taxon>
        <taxon>Ascaridomorpha</taxon>
        <taxon>Ascaridoidea</taxon>
        <taxon>Toxocaridae</taxon>
        <taxon>Toxocara</taxon>
    </lineage>
</organism>
<dbReference type="AlphaFoldDB" id="A0A183URC4"/>
<sequence>MDRRGRLVGVPRLNEQLLGCSSAPLSCPSNAFFITPTGSIFAVNARFRMALWDESMATLHDENILREMRQLGTKPSEQELSAWLGSMRSLKTMAALNEALDLLLITERELQIAQLAQMTDAIREFFDSQSKLKGSTPGRALLVRLATVSQLLNVYAHLCALNATLPNRTRQEDSDELGPIASKFSLTDAALKLCVKRIADCSMQCDSGTEEPLSIFEFMTHFTISSRMSAGADGPENWSKIEMQKYSPQLGGFIFCAVLMGRCSVQHFTTHTVSLLGVSQIDLLELFCAYWLHPPQGTPVFYLPRVLSGCEESEGNSESTEGWEEVELSLEVWDLLLRHLQCMALMRTLPNCPSMAITDLLNAGCSYYREQLIPTVDVPVRSGCVYMFQVGVWAATQKVAPGALHAALGDRQGTSGELSEWCAKIGELSAALPMSLKRELVMCDCAWECMSAWFKERENNFVLLEHALQYVSLLEESPRLQHGMCLLLWENFLRERLIDVYNLLNKAGRFPRERLLKREMGISDSHLVTLVGKCRIMLRSLCNAVRDLDRYVNRRATYEDFVLALTQLAPERHSDANKEPLSDVASRQKAVNYHLVLHHIHLATVIELQLSVCDEDERLKPSMLFDEVGIQALFVPFHTHPLIPIAEVDLAVRERRQLFLEKCVSMLDGALGDNKQKWDLIVNLVVDWELDRDELRICEIVKLCSEQRIADAEKLIPVVEGRGRLADRLFKLAVAQFRNYLATTPEVLESAERLSLVTNRLSVCLSAESNDVAPSCAPSREVIASLLKLVNTLLVTSAYSTRRSEQVTLVAEMENVLRCAV</sequence>
<evidence type="ECO:0000313" key="2">
    <source>
        <dbReference type="EMBL" id="VDM42365.1"/>
    </source>
</evidence>
<reference evidence="4" key="1">
    <citation type="submission" date="2016-06" db="UniProtKB">
        <authorList>
            <consortium name="WormBaseParasite"/>
        </authorList>
    </citation>
    <scope>IDENTIFICATION</scope>
</reference>
<feature type="domain" description="Rab3GAP regulatory subunit C-terminal" evidence="1">
    <location>
        <begin position="419"/>
        <end position="792"/>
    </location>
</feature>
<dbReference type="EMBL" id="UYWY01020714">
    <property type="protein sequence ID" value="VDM42365.1"/>
    <property type="molecule type" value="Genomic_DNA"/>
</dbReference>
<dbReference type="WBParaSite" id="TCNE_0001104401-mRNA-1">
    <property type="protein sequence ID" value="TCNE_0001104401-mRNA-1"/>
    <property type="gene ID" value="TCNE_0001104401"/>
</dbReference>
<evidence type="ECO:0000259" key="1">
    <source>
        <dbReference type="Pfam" id="PF14656"/>
    </source>
</evidence>